<evidence type="ECO:0000313" key="1">
    <source>
        <dbReference type="EMBL" id="KAL1589154.1"/>
    </source>
</evidence>
<protein>
    <recommendedName>
        <fullName evidence="3">Protein HRI1</fullName>
    </recommendedName>
</protein>
<dbReference type="Pfam" id="PF16815">
    <property type="entry name" value="HRI1"/>
    <property type="match status" value="1"/>
</dbReference>
<gene>
    <name evidence="1" type="ORF">WHR41_02147</name>
</gene>
<organism evidence="1 2">
    <name type="scientific">Cladosporium halotolerans</name>
    <dbReference type="NCBI Taxonomy" id="1052096"/>
    <lineage>
        <taxon>Eukaryota</taxon>
        <taxon>Fungi</taxon>
        <taxon>Dikarya</taxon>
        <taxon>Ascomycota</taxon>
        <taxon>Pezizomycotina</taxon>
        <taxon>Dothideomycetes</taxon>
        <taxon>Dothideomycetidae</taxon>
        <taxon>Cladosporiales</taxon>
        <taxon>Cladosporiaceae</taxon>
        <taxon>Cladosporium</taxon>
    </lineage>
</organism>
<reference evidence="1 2" key="1">
    <citation type="journal article" date="2020" name="Microbiol. Resour. Announc.">
        <title>Draft Genome Sequence of a Cladosporium Species Isolated from the Mesophotic Ascidian Didemnum maculosum.</title>
        <authorList>
            <person name="Gioti A."/>
            <person name="Siaperas R."/>
            <person name="Nikolaivits E."/>
            <person name="Le Goff G."/>
            <person name="Ouazzani J."/>
            <person name="Kotoulas G."/>
            <person name="Topakas E."/>
        </authorList>
    </citation>
    <scope>NUCLEOTIDE SEQUENCE [LARGE SCALE GENOMIC DNA]</scope>
    <source>
        <strain evidence="1 2">TM138-S3</strain>
    </source>
</reference>
<evidence type="ECO:0000313" key="2">
    <source>
        <dbReference type="Proteomes" id="UP000803884"/>
    </source>
</evidence>
<evidence type="ECO:0008006" key="3">
    <source>
        <dbReference type="Google" id="ProtNLM"/>
    </source>
</evidence>
<name>A0AB34KVP2_9PEZI</name>
<comment type="caution">
    <text evidence="1">The sequence shown here is derived from an EMBL/GenBank/DDBJ whole genome shotgun (WGS) entry which is preliminary data.</text>
</comment>
<dbReference type="CDD" id="cd11693">
    <property type="entry name" value="HRI1_C_like"/>
    <property type="match status" value="1"/>
</dbReference>
<dbReference type="Gene3D" id="2.40.128.320">
    <property type="entry name" value="Protein HRI1, N-terminal domain"/>
    <property type="match status" value="1"/>
</dbReference>
<dbReference type="Proteomes" id="UP000803884">
    <property type="component" value="Unassembled WGS sequence"/>
</dbReference>
<dbReference type="InterPro" id="IPR031818">
    <property type="entry name" value="Hri1"/>
</dbReference>
<proteinExistence type="predicted"/>
<dbReference type="InterPro" id="IPR043047">
    <property type="entry name" value="Hri1_N_sf"/>
</dbReference>
<sequence>MPPSISTRAFIQFPPFPPSEPTHTTVLTSTQHHFVDIRVLKTAPTSQISPSDLDWAFAGVSSRSGAHAQWQHWVDSRTREAESVVDKGEMVEGGEEGVELEKGVMVNPATGLEGEYVEGWREVEAEVTGKVGEGAVEGVLEGLRRDGVWVEGLGKGGEGRVSVVLKHENAEVGSRGMIVRVGQRCQGVARVGDEFGLESWEWSGDSGWQRKYVMGTMSIPCEVLNMLGDLVGKETKVGYGGKGDSIWRAVEAERF</sequence>
<dbReference type="GeneID" id="96003591"/>
<accession>A0AB34KVP2</accession>
<keyword evidence="2" id="KW-1185">Reference proteome</keyword>
<dbReference type="AlphaFoldDB" id="A0AB34KVP2"/>
<dbReference type="EMBL" id="JAAQHG020000005">
    <property type="protein sequence ID" value="KAL1589154.1"/>
    <property type="molecule type" value="Genomic_DNA"/>
</dbReference>
<dbReference type="RefSeq" id="XP_069232259.1">
    <property type="nucleotide sequence ID" value="XM_069370753.1"/>
</dbReference>